<name>A0ABW9I7C3_9ACTN</name>
<dbReference type="Gene3D" id="3.40.960.10">
    <property type="entry name" value="VSR Endonuclease"/>
    <property type="match status" value="1"/>
</dbReference>
<keyword evidence="2" id="KW-0378">Hydrolase</keyword>
<keyword evidence="2" id="KW-0255">Endonuclease</keyword>
<evidence type="ECO:0000259" key="1">
    <source>
        <dbReference type="Pfam" id="PF04480"/>
    </source>
</evidence>
<reference evidence="2 3" key="1">
    <citation type="submission" date="2024-12" db="EMBL/GenBank/DDBJ databases">
        <title>Forecasting of Potato common scab and diversities of Pathogenic streptomyces spp. in china.</title>
        <authorList>
            <person name="Handique U."/>
            <person name="Wu J."/>
        </authorList>
    </citation>
    <scope>NUCLEOTIDE SEQUENCE [LARGE SCALE GENOMIC DNA]</scope>
    <source>
        <strain evidence="2 3">ZRIMU1530</strain>
    </source>
</reference>
<comment type="caution">
    <text evidence="2">The sequence shown here is derived from an EMBL/GenBank/DDBJ whole genome shotgun (WGS) entry which is preliminary data.</text>
</comment>
<dbReference type="EMBL" id="JBJVNI010000299">
    <property type="protein sequence ID" value="MFM9616235.1"/>
    <property type="molecule type" value="Genomic_DNA"/>
</dbReference>
<dbReference type="InterPro" id="IPR047216">
    <property type="entry name" value="Endonuclease_DUF559_bact"/>
</dbReference>
<gene>
    <name evidence="2" type="ORF">ACKI18_47805</name>
</gene>
<dbReference type="PANTHER" id="PTHR38590">
    <property type="entry name" value="BLL0828 PROTEIN"/>
    <property type="match status" value="1"/>
</dbReference>
<evidence type="ECO:0000313" key="2">
    <source>
        <dbReference type="EMBL" id="MFM9616235.1"/>
    </source>
</evidence>
<organism evidence="2 3">
    <name type="scientific">Streptomyces niveiscabiei</name>
    <dbReference type="NCBI Taxonomy" id="164115"/>
    <lineage>
        <taxon>Bacteria</taxon>
        <taxon>Bacillati</taxon>
        <taxon>Actinomycetota</taxon>
        <taxon>Actinomycetes</taxon>
        <taxon>Kitasatosporales</taxon>
        <taxon>Streptomycetaceae</taxon>
        <taxon>Streptomyces</taxon>
    </lineage>
</organism>
<dbReference type="CDD" id="cd01038">
    <property type="entry name" value="Endonuclease_DUF559"/>
    <property type="match status" value="1"/>
</dbReference>
<dbReference type="SUPFAM" id="SSF52980">
    <property type="entry name" value="Restriction endonuclease-like"/>
    <property type="match status" value="1"/>
</dbReference>
<feature type="domain" description="DUF559" evidence="1">
    <location>
        <begin position="5"/>
        <end position="67"/>
    </location>
</feature>
<feature type="non-terminal residue" evidence="2">
    <location>
        <position position="68"/>
    </location>
</feature>
<evidence type="ECO:0000313" key="3">
    <source>
        <dbReference type="Proteomes" id="UP001631957"/>
    </source>
</evidence>
<dbReference type="Proteomes" id="UP001631957">
    <property type="component" value="Unassembled WGS sequence"/>
</dbReference>
<dbReference type="PANTHER" id="PTHR38590:SF1">
    <property type="entry name" value="BLL0828 PROTEIN"/>
    <property type="match status" value="1"/>
</dbReference>
<keyword evidence="2" id="KW-0540">Nuclease</keyword>
<proteinExistence type="predicted"/>
<dbReference type="Pfam" id="PF04480">
    <property type="entry name" value="DUF559"/>
    <property type="match status" value="1"/>
</dbReference>
<dbReference type="GO" id="GO:0004519">
    <property type="term" value="F:endonuclease activity"/>
    <property type="evidence" value="ECO:0007669"/>
    <property type="project" value="UniProtKB-KW"/>
</dbReference>
<accession>A0ABW9I7C3</accession>
<protein>
    <submittedName>
        <fullName evidence="2">Endonuclease domain-containing protein</fullName>
    </submittedName>
</protein>
<dbReference type="RefSeq" id="WP_409134992.1">
    <property type="nucleotide sequence ID" value="NZ_JBJVNI010000299.1"/>
</dbReference>
<dbReference type="InterPro" id="IPR007569">
    <property type="entry name" value="DUF559"/>
</dbReference>
<keyword evidence="3" id="KW-1185">Reference proteome</keyword>
<sequence>MVDGRARALRQMMTDAEKLMWSRLRSRRLAGVKFKRQQPLFGYIVDFVAPDRKLVIEIDGGQHAEQTD</sequence>
<dbReference type="InterPro" id="IPR011335">
    <property type="entry name" value="Restrct_endonuc-II-like"/>
</dbReference>